<dbReference type="InterPro" id="IPR012878">
    <property type="entry name" value="Beta-AFase-like_GH127_cat"/>
</dbReference>
<keyword evidence="5" id="KW-1185">Reference proteome</keyword>
<feature type="domain" description="LamG-like jellyroll fold" evidence="3">
    <location>
        <begin position="697"/>
        <end position="833"/>
    </location>
</feature>
<keyword evidence="1" id="KW-0732">Signal</keyword>
<evidence type="ECO:0000256" key="1">
    <source>
        <dbReference type="ARBA" id="ARBA00022729"/>
    </source>
</evidence>
<keyword evidence="2" id="KW-1015">Disulfide bond</keyword>
<dbReference type="Pfam" id="PF20736">
    <property type="entry name" value="Glyco_hydro127M"/>
    <property type="match status" value="1"/>
</dbReference>
<dbReference type="InterPro" id="IPR006558">
    <property type="entry name" value="LamG-like"/>
</dbReference>
<reference evidence="4" key="1">
    <citation type="submission" date="2021-01" db="EMBL/GenBank/DDBJ databases">
        <title>Whole genome shotgun sequence of Planotetraspora thailandica NBRC 104271.</title>
        <authorList>
            <person name="Komaki H."/>
            <person name="Tamura T."/>
        </authorList>
    </citation>
    <scope>NUCLEOTIDE SEQUENCE</scope>
    <source>
        <strain evidence="4">NBRC 104271</strain>
    </source>
</reference>
<evidence type="ECO:0000256" key="2">
    <source>
        <dbReference type="ARBA" id="ARBA00023157"/>
    </source>
</evidence>
<dbReference type="PANTHER" id="PTHR31151:SF0">
    <property type="entry name" value="PROLINE-TRNA LIGASE (DUF1680)"/>
    <property type="match status" value="1"/>
</dbReference>
<accession>A0A8J3XTV0</accession>
<dbReference type="RefSeq" id="WP_203944958.1">
    <property type="nucleotide sequence ID" value="NZ_BOOR01000021.1"/>
</dbReference>
<evidence type="ECO:0000313" key="4">
    <source>
        <dbReference type="EMBL" id="GII54742.1"/>
    </source>
</evidence>
<sequence>MPFDRRDFMKVAGGTVAGVIATGAAAPAAQASSAAQASPAARAAQAARAAAQAPAASLAAARADFGVSVFPFPLSQVTLLDGPFKSNTGRTASYLTFVDADRLLHTFRLNAGLASSATPCGGWESPTTELRGHSTGHLLSALAQSYANTGTAAHKTKGDYLVAELAKCQKSNGYLSAFPESFFDRLESGQSVWAPYYTIHKIMAGLLDQYLLAGNAQALTVLQRMAGWVNTRTARLTTAQMQAALQTEFGGMPEVLANIYQATGDAAALTSAQRFDHAVILNPLANRQDQLAGKHANTQIPKIIGAIREYHATGTQRYRDIATYFWDTVIGHHSYVIGGNSNGEYFQQPDAIASQLSDTTCEVCNTYNMLKLARQLFFTDPTRADYMDYYEKALFNQVLGQQDPQSAHGFVTYYTPLRAGGHKTYSNDYNDFTCDHGSGMESNTKYADSIYFFSGETLYVNLFIASQLTWAARGISVRQDTTFPEQASTRLTITAGGGHIALKIRIPSWATGAQVRVNGAAQTGVTPGAYVTVDRTWATGDVVDVTLPMAITLERTPDNASVQAVKYGGIVLAGQYGSATLSALPSLDPATIAPTTTPLQFTARANGANVTLAPFYKTHHQNYTVYWSVTAARPPLLAWYRFDETSGTTAADASGSGNPGTVSGGVSWVAGRTGNALSLGGSNGYVRLPNGVLSGVGDFTVACWVRLTTLANWSRIFDFGTGATANMFLTPSSGSGTARFAITTGGAGAEQRVDAPAALPTGVWTHVAVTLSGNLCILYVNRAEAARNAAVTLRPSGLGATTANYLGRSQYADPYLNGQLDDFRLYSRALSAAEIGAL</sequence>
<organism evidence="4 5">
    <name type="scientific">Planotetraspora thailandica</name>
    <dbReference type="NCBI Taxonomy" id="487172"/>
    <lineage>
        <taxon>Bacteria</taxon>
        <taxon>Bacillati</taxon>
        <taxon>Actinomycetota</taxon>
        <taxon>Actinomycetes</taxon>
        <taxon>Streptosporangiales</taxon>
        <taxon>Streptosporangiaceae</taxon>
        <taxon>Planotetraspora</taxon>
    </lineage>
</organism>
<dbReference type="Pfam" id="PF07944">
    <property type="entry name" value="Beta-AFase-like_GH127_cat"/>
    <property type="match status" value="1"/>
</dbReference>
<dbReference type="Pfam" id="PF13385">
    <property type="entry name" value="Laminin_G_3"/>
    <property type="match status" value="1"/>
</dbReference>
<dbReference type="EMBL" id="BOOR01000021">
    <property type="protein sequence ID" value="GII54742.1"/>
    <property type="molecule type" value="Genomic_DNA"/>
</dbReference>
<dbReference type="SMART" id="SM00560">
    <property type="entry name" value="LamGL"/>
    <property type="match status" value="1"/>
</dbReference>
<dbReference type="InterPro" id="IPR049046">
    <property type="entry name" value="Beta-AFase-like_GH127_middle"/>
</dbReference>
<dbReference type="GO" id="GO:0005975">
    <property type="term" value="P:carbohydrate metabolic process"/>
    <property type="evidence" value="ECO:0007669"/>
    <property type="project" value="InterPro"/>
</dbReference>
<dbReference type="InterPro" id="IPR006311">
    <property type="entry name" value="TAT_signal"/>
</dbReference>
<dbReference type="AlphaFoldDB" id="A0A8J3XTV0"/>
<gene>
    <name evidence="4" type="ORF">Pth03_31310</name>
</gene>
<dbReference type="InterPro" id="IPR008928">
    <property type="entry name" value="6-hairpin_glycosidase_sf"/>
</dbReference>
<dbReference type="Gene3D" id="2.60.120.200">
    <property type="match status" value="1"/>
</dbReference>
<comment type="caution">
    <text evidence="4">The sequence shown here is derived from an EMBL/GenBank/DDBJ whole genome shotgun (WGS) entry which is preliminary data.</text>
</comment>
<evidence type="ECO:0000259" key="3">
    <source>
        <dbReference type="SMART" id="SM00560"/>
    </source>
</evidence>
<dbReference type="SUPFAM" id="SSF49899">
    <property type="entry name" value="Concanavalin A-like lectins/glucanases"/>
    <property type="match status" value="1"/>
</dbReference>
<name>A0A8J3XTV0_9ACTN</name>
<proteinExistence type="predicted"/>
<dbReference type="PROSITE" id="PS51318">
    <property type="entry name" value="TAT"/>
    <property type="match status" value="1"/>
</dbReference>
<protein>
    <recommendedName>
        <fullName evidence="3">LamG-like jellyroll fold domain-containing protein</fullName>
    </recommendedName>
</protein>
<evidence type="ECO:0000313" key="5">
    <source>
        <dbReference type="Proteomes" id="UP000605992"/>
    </source>
</evidence>
<dbReference type="Proteomes" id="UP000605992">
    <property type="component" value="Unassembled WGS sequence"/>
</dbReference>
<dbReference type="PANTHER" id="PTHR31151">
    <property type="entry name" value="PROLINE-TRNA LIGASE (DUF1680)"/>
    <property type="match status" value="1"/>
</dbReference>
<dbReference type="SUPFAM" id="SSF48208">
    <property type="entry name" value="Six-hairpin glycosidases"/>
    <property type="match status" value="1"/>
</dbReference>
<dbReference type="InterPro" id="IPR013320">
    <property type="entry name" value="ConA-like_dom_sf"/>
</dbReference>